<sequence>MTTERRQPGRRTATSGGTPARRQGRQEAVQWRRRHWLLAGARSQWSPGGTNARPGRRAAATPEVAAAGFGAAPVGGEVRPELAGAVERGGRAGRRWGEARLAGWRQKGRRRRGGAILYAERRRGTAKQGGLNPANLIRIKRGNQGGGGLMRRRRGTDFCHHFGGETTGEGDHEVAATLLFVAGERNGRAGGGRRRPSAWASWATRRMGNGLCPREREDFKKTCPMG</sequence>
<evidence type="ECO:0000313" key="2">
    <source>
        <dbReference type="EMBL" id="BBF89502.1"/>
    </source>
</evidence>
<reference evidence="2" key="1">
    <citation type="submission" date="2018-08" db="EMBL/GenBank/DDBJ databases">
        <title>Oryza glaberrima genomic DNA, chromosome 11, BAC clone:Ogla0116K10.</title>
        <authorList>
            <person name="Wu J."/>
            <person name="Kanamori H."/>
        </authorList>
    </citation>
    <scope>NUCLEOTIDE SEQUENCE</scope>
    <source>
        <strain evidence="2">IRGC104038</strain>
    </source>
</reference>
<organism evidence="2">
    <name type="scientific">Oryza glaberrima</name>
    <name type="common">African rice</name>
    <dbReference type="NCBI Taxonomy" id="4538"/>
    <lineage>
        <taxon>Eukaryota</taxon>
        <taxon>Viridiplantae</taxon>
        <taxon>Streptophyta</taxon>
        <taxon>Embryophyta</taxon>
        <taxon>Tracheophyta</taxon>
        <taxon>Spermatophyta</taxon>
        <taxon>Magnoliopsida</taxon>
        <taxon>Liliopsida</taxon>
        <taxon>Poales</taxon>
        <taxon>Poaceae</taxon>
        <taxon>BOP clade</taxon>
        <taxon>Oryzoideae</taxon>
        <taxon>Oryzeae</taxon>
        <taxon>Oryzinae</taxon>
        <taxon>Oryza</taxon>
    </lineage>
</organism>
<protein>
    <submittedName>
        <fullName evidence="2">Uncharacterized protein</fullName>
    </submittedName>
</protein>
<dbReference type="AlphaFoldDB" id="A0A679BCU9"/>
<feature type="region of interest" description="Disordered" evidence="1">
    <location>
        <begin position="1"/>
        <end position="30"/>
    </location>
</feature>
<accession>A0A679BCU9</accession>
<gene>
    <name evidence="2" type="primary">Ogla0116K10.38</name>
</gene>
<dbReference type="EMBL" id="AP018861">
    <property type="protein sequence ID" value="BBF89502.1"/>
    <property type="molecule type" value="Genomic_DNA"/>
</dbReference>
<name>A0A679BCU9_ORYGL</name>
<evidence type="ECO:0000256" key="1">
    <source>
        <dbReference type="SAM" id="MobiDB-lite"/>
    </source>
</evidence>
<proteinExistence type="predicted"/>